<proteinExistence type="inferred from homology"/>
<dbReference type="NCBIfam" id="NF002369">
    <property type="entry name" value="PRK01346.1-6"/>
    <property type="match status" value="1"/>
</dbReference>
<feature type="binding site" evidence="4">
    <location>
        <begin position="145"/>
        <end position="146"/>
    </location>
    <ligand>
        <name>acetyl-CoA</name>
        <dbReference type="ChEBI" id="CHEBI:57288"/>
    </ligand>
</feature>
<evidence type="ECO:0000256" key="4">
    <source>
        <dbReference type="HAMAP-Rule" id="MF_01812"/>
    </source>
</evidence>
<gene>
    <name evidence="6" type="ORF">ATY41_03130</name>
</gene>
<protein>
    <recommendedName>
        <fullName evidence="5">N-acetyltransferase domain-containing protein</fullName>
    </recommendedName>
</protein>
<dbReference type="InterPro" id="IPR016181">
    <property type="entry name" value="Acyl_CoA_acyltransferase"/>
</dbReference>
<dbReference type="Gene3D" id="3.40.630.30">
    <property type="match status" value="2"/>
</dbReference>
<feature type="binding site" evidence="4">
    <location>
        <begin position="109"/>
        <end position="111"/>
    </location>
    <ligand>
        <name>acetyl-CoA</name>
        <dbReference type="ChEBI" id="CHEBI:57288"/>
    </ligand>
</feature>
<dbReference type="InterPro" id="IPR036527">
    <property type="entry name" value="SCP2_sterol-bd_dom_sf"/>
</dbReference>
<organism evidence="6 7">
    <name type="scientific">Leifsonia xyli subsp. xyli</name>
    <dbReference type="NCBI Taxonomy" id="59736"/>
    <lineage>
        <taxon>Bacteria</taxon>
        <taxon>Bacillati</taxon>
        <taxon>Actinomycetota</taxon>
        <taxon>Actinomycetes</taxon>
        <taxon>Micrococcales</taxon>
        <taxon>Microbacteriaceae</taxon>
        <taxon>Leifsonia</taxon>
    </lineage>
</organism>
<dbReference type="GO" id="GO:0034069">
    <property type="term" value="F:aminoglycoside N-acetyltransferase activity"/>
    <property type="evidence" value="ECO:0007669"/>
    <property type="project" value="TreeGrafter"/>
</dbReference>
<feature type="active site" description="Proton donor" evidence="4">
    <location>
        <position position="150"/>
    </location>
</feature>
<evidence type="ECO:0000259" key="5">
    <source>
        <dbReference type="PROSITE" id="PS51186"/>
    </source>
</evidence>
<evidence type="ECO:0000256" key="2">
    <source>
        <dbReference type="ARBA" id="ARBA00022679"/>
    </source>
</evidence>
<dbReference type="CDD" id="cd04301">
    <property type="entry name" value="NAT_SF"/>
    <property type="match status" value="1"/>
</dbReference>
<accession>A0A1E2SJJ9</accession>
<dbReference type="InterPro" id="IPR022902">
    <property type="entry name" value="NAcTrfase_Eis"/>
</dbReference>
<dbReference type="GO" id="GO:0030649">
    <property type="term" value="P:aminoglycoside antibiotic catabolic process"/>
    <property type="evidence" value="ECO:0007669"/>
    <property type="project" value="TreeGrafter"/>
</dbReference>
<dbReference type="PROSITE" id="PS51186">
    <property type="entry name" value="GNAT"/>
    <property type="match status" value="1"/>
</dbReference>
<dbReference type="SUPFAM" id="SSF55729">
    <property type="entry name" value="Acyl-CoA N-acyltransferases (Nat)"/>
    <property type="match status" value="1"/>
</dbReference>
<name>A0A1E2SJJ9_LEIXY</name>
<dbReference type="Proteomes" id="UP000094426">
    <property type="component" value="Unassembled WGS sequence"/>
</dbReference>
<dbReference type="PANTHER" id="PTHR37817">
    <property type="entry name" value="N-ACETYLTRANSFERASE EIS"/>
    <property type="match status" value="1"/>
</dbReference>
<dbReference type="InterPro" id="IPR025559">
    <property type="entry name" value="Eis_dom"/>
</dbReference>
<dbReference type="InterPro" id="IPR041380">
    <property type="entry name" value="Acetyltransf_17"/>
</dbReference>
<dbReference type="Pfam" id="PF17668">
    <property type="entry name" value="Acetyltransf_17"/>
    <property type="match status" value="1"/>
</dbReference>
<dbReference type="InterPro" id="IPR051554">
    <property type="entry name" value="Acetyltransferase_Eis"/>
</dbReference>
<dbReference type="InterPro" id="IPR000182">
    <property type="entry name" value="GNAT_dom"/>
</dbReference>
<evidence type="ECO:0000256" key="3">
    <source>
        <dbReference type="ARBA" id="ARBA00023315"/>
    </source>
</evidence>
<evidence type="ECO:0000313" key="6">
    <source>
        <dbReference type="EMBL" id="ODA90036.1"/>
    </source>
</evidence>
<dbReference type="PANTHER" id="PTHR37817:SF1">
    <property type="entry name" value="N-ACETYLTRANSFERASE EIS"/>
    <property type="match status" value="1"/>
</dbReference>
<comment type="similarity">
    <text evidence="1 4">Belongs to the acetyltransferase Eis family.</text>
</comment>
<dbReference type="HAMAP" id="MF_01812">
    <property type="entry name" value="Eis"/>
    <property type="match status" value="1"/>
</dbReference>
<dbReference type="Gene3D" id="3.30.1050.10">
    <property type="entry name" value="SCP2 sterol-binding domain"/>
    <property type="match status" value="1"/>
</dbReference>
<dbReference type="Pfam" id="PF13530">
    <property type="entry name" value="SCP2_2"/>
    <property type="match status" value="1"/>
</dbReference>
<evidence type="ECO:0000313" key="7">
    <source>
        <dbReference type="Proteomes" id="UP000094426"/>
    </source>
</evidence>
<feature type="active site" description="Proton acceptor; via carboxylate" evidence="4">
    <location>
        <position position="428"/>
    </location>
</feature>
<comment type="caution">
    <text evidence="6">The sequence shown here is derived from an EMBL/GenBank/DDBJ whole genome shotgun (WGS) entry which is preliminary data.</text>
</comment>
<dbReference type="SUPFAM" id="SSF55718">
    <property type="entry name" value="SCP-like"/>
    <property type="match status" value="1"/>
</dbReference>
<evidence type="ECO:0000256" key="1">
    <source>
        <dbReference type="ARBA" id="ARBA00009213"/>
    </source>
</evidence>
<comment type="subunit">
    <text evidence="4">Homohexamer; trimer of dimers.</text>
</comment>
<dbReference type="EMBL" id="LNZG01000023">
    <property type="protein sequence ID" value="ODA90036.1"/>
    <property type="molecule type" value="Genomic_DNA"/>
</dbReference>
<dbReference type="Pfam" id="PF13527">
    <property type="entry name" value="Acetyltransf_9"/>
    <property type="match status" value="1"/>
</dbReference>
<dbReference type="AlphaFoldDB" id="A0A1E2SJJ9"/>
<keyword evidence="2 4" id="KW-0808">Transferase</keyword>
<reference evidence="6 7" key="1">
    <citation type="submission" date="2015-11" db="EMBL/GenBank/DDBJ databases">
        <authorList>
            <person name="Zhang Y."/>
            <person name="Guo Z."/>
        </authorList>
    </citation>
    <scope>NUCLEOTIDE SEQUENCE [LARGE SCALE GENOMIC DNA]</scope>
    <source>
        <strain evidence="7">gdw1</strain>
    </source>
</reference>
<feature type="binding site" evidence="4">
    <location>
        <begin position="117"/>
        <end position="122"/>
    </location>
    <ligand>
        <name>acetyl-CoA</name>
        <dbReference type="ChEBI" id="CHEBI:57288"/>
    </ligand>
</feature>
<sequence>MAETYRTASLDEHSARALAANGLRLALVDTADEATFTEWIRSGFRGFHDRQPSDKTLAEARGYLADRRTTAVYEDDLPNAWPVGTVNSWVAPLTVPGGGTLDTWAISSVTVSPTHRRRGMATALLGAELRTAHRLGVPVAVLTVSESVIYGRWGFGPATYAASWAVDTKRVRWAGGDTPGRLAFTSPDEYRETGHRVLDRAMAARAGEIGMTPFLADQLIGPLSDTPDREKHRLVRYDSPAGEPEGFVSFTVTATDDVVRHTVEVRHLAAATDAALAALWRFLLELDLVAVVKASIRDVDEPLQALVSDVRGAQLTGAEDHLWMRILDVPASLEARSYERDGSLVLEVTDDLGMAAGRYRLTVAGGAGRVERTDDAAEATLPVAALGSVYLGHDSARALGVAGRIRGDVAALDRLFRTSVPTRLSMWF</sequence>
<feature type="domain" description="N-acetyltransferase" evidence="5">
    <location>
        <begin position="23"/>
        <end position="172"/>
    </location>
</feature>
<keyword evidence="3 4" id="KW-0012">Acyltransferase</keyword>